<dbReference type="OrthoDB" id="5792739at2759"/>
<keyword evidence="3" id="KW-1015">Disulfide bond</keyword>
<evidence type="ECO:0000259" key="4">
    <source>
        <dbReference type="PROSITE" id="PS50189"/>
    </source>
</evidence>
<dbReference type="GO" id="GO:0051045">
    <property type="term" value="P:negative regulation of membrane protein ectodomain proteolysis"/>
    <property type="evidence" value="ECO:0007669"/>
    <property type="project" value="TreeGrafter"/>
</dbReference>
<organism evidence="5 6">
    <name type="scientific">Teladorsagia circumcincta</name>
    <name type="common">Brown stomach worm</name>
    <name type="synonym">Ostertagia circumcincta</name>
    <dbReference type="NCBI Taxonomy" id="45464"/>
    <lineage>
        <taxon>Eukaryota</taxon>
        <taxon>Metazoa</taxon>
        <taxon>Ecdysozoa</taxon>
        <taxon>Nematoda</taxon>
        <taxon>Chromadorea</taxon>
        <taxon>Rhabditida</taxon>
        <taxon>Rhabditina</taxon>
        <taxon>Rhabditomorpha</taxon>
        <taxon>Strongyloidea</taxon>
        <taxon>Trichostrongylidae</taxon>
        <taxon>Teladorsagia</taxon>
    </lineage>
</organism>
<dbReference type="InterPro" id="IPR008993">
    <property type="entry name" value="TIMP-like_OB-fold"/>
</dbReference>
<accession>A0A2G9U1U7</accession>
<evidence type="ECO:0000256" key="3">
    <source>
        <dbReference type="ARBA" id="ARBA00023157"/>
    </source>
</evidence>
<dbReference type="GO" id="GO:0008191">
    <property type="term" value="F:metalloendopeptidase inhibitor activity"/>
    <property type="evidence" value="ECO:0007669"/>
    <property type="project" value="InterPro"/>
</dbReference>
<dbReference type="GO" id="GO:0002020">
    <property type="term" value="F:protease binding"/>
    <property type="evidence" value="ECO:0007669"/>
    <property type="project" value="TreeGrafter"/>
</dbReference>
<proteinExistence type="predicted"/>
<comment type="subcellular location">
    <subcellularLocation>
        <location evidence="1">Secreted</location>
    </subcellularLocation>
</comment>
<evidence type="ECO:0000313" key="5">
    <source>
        <dbReference type="EMBL" id="PIO64246.1"/>
    </source>
</evidence>
<dbReference type="PANTHER" id="PTHR11844:SF25">
    <property type="entry name" value="NTR DOMAIN-CONTAINING PROTEIN"/>
    <property type="match status" value="1"/>
</dbReference>
<feature type="domain" description="NTR" evidence="4">
    <location>
        <begin position="1"/>
        <end position="101"/>
    </location>
</feature>
<dbReference type="PANTHER" id="PTHR11844">
    <property type="entry name" value="METALLOPROTEASE INHIBITOR"/>
    <property type="match status" value="1"/>
</dbReference>
<protein>
    <recommendedName>
        <fullName evidence="4">NTR domain-containing protein</fullName>
    </recommendedName>
</protein>
<dbReference type="Proteomes" id="UP000230423">
    <property type="component" value="Unassembled WGS sequence"/>
</dbReference>
<sequence>SHVKVKAKVDPNRNSDGLENIRYTVEHICVYRKPATLKQLSNEIVTASNSAACGIELTVGQEYLIGGAEDYGVLRGYLCGLVQEWSTVPNNDRDALKTFKC</sequence>
<dbReference type="InterPro" id="IPR001820">
    <property type="entry name" value="TIMP"/>
</dbReference>
<reference evidence="5 6" key="1">
    <citation type="submission" date="2015-09" db="EMBL/GenBank/DDBJ databases">
        <title>Draft genome of the parasitic nematode Teladorsagia circumcincta isolate WARC Sus (inbred).</title>
        <authorList>
            <person name="Mitreva M."/>
        </authorList>
    </citation>
    <scope>NUCLEOTIDE SEQUENCE [LARGE SCALE GENOMIC DNA]</scope>
    <source>
        <strain evidence="5 6">S</strain>
    </source>
</reference>
<dbReference type="SUPFAM" id="SSF50242">
    <property type="entry name" value="TIMP-like"/>
    <property type="match status" value="1"/>
</dbReference>
<dbReference type="AlphaFoldDB" id="A0A2G9U1U7"/>
<keyword evidence="6" id="KW-1185">Reference proteome</keyword>
<dbReference type="GO" id="GO:0031012">
    <property type="term" value="C:extracellular matrix"/>
    <property type="evidence" value="ECO:0007669"/>
    <property type="project" value="TreeGrafter"/>
</dbReference>
<dbReference type="Pfam" id="PF00965">
    <property type="entry name" value="TIMP"/>
    <property type="match status" value="1"/>
</dbReference>
<dbReference type="InterPro" id="IPR001134">
    <property type="entry name" value="Netrin_domain"/>
</dbReference>
<dbReference type="GO" id="GO:0005615">
    <property type="term" value="C:extracellular space"/>
    <property type="evidence" value="ECO:0007669"/>
    <property type="project" value="TreeGrafter"/>
</dbReference>
<evidence type="ECO:0000256" key="2">
    <source>
        <dbReference type="ARBA" id="ARBA00022525"/>
    </source>
</evidence>
<feature type="non-terminal residue" evidence="5">
    <location>
        <position position="1"/>
    </location>
</feature>
<dbReference type="PROSITE" id="PS50189">
    <property type="entry name" value="NTR"/>
    <property type="match status" value="1"/>
</dbReference>
<evidence type="ECO:0000256" key="1">
    <source>
        <dbReference type="ARBA" id="ARBA00004613"/>
    </source>
</evidence>
<keyword evidence="2" id="KW-0964">Secreted</keyword>
<dbReference type="Gene3D" id="2.40.50.120">
    <property type="match status" value="1"/>
</dbReference>
<gene>
    <name evidence="5" type="ORF">TELCIR_14133</name>
</gene>
<evidence type="ECO:0000313" key="6">
    <source>
        <dbReference type="Proteomes" id="UP000230423"/>
    </source>
</evidence>
<dbReference type="EMBL" id="KZ350081">
    <property type="protein sequence ID" value="PIO64246.1"/>
    <property type="molecule type" value="Genomic_DNA"/>
</dbReference>
<name>A0A2G9U1U7_TELCI</name>